<reference evidence="2" key="2">
    <citation type="submission" date="2020-08" db="EMBL/GenBank/DDBJ databases">
        <authorList>
            <person name="Chen M."/>
            <person name="Teng W."/>
            <person name="Zhao L."/>
            <person name="Hu C."/>
            <person name="Zhou Y."/>
            <person name="Han B."/>
            <person name="Song L."/>
            <person name="Shu W."/>
        </authorList>
    </citation>
    <scope>NUCLEOTIDE SEQUENCE</scope>
    <source>
        <strain evidence="2">FACHB-1375</strain>
    </source>
</reference>
<organism evidence="2 3">
    <name type="scientific">Aerosakkonema funiforme FACHB-1375</name>
    <dbReference type="NCBI Taxonomy" id="2949571"/>
    <lineage>
        <taxon>Bacteria</taxon>
        <taxon>Bacillati</taxon>
        <taxon>Cyanobacteriota</taxon>
        <taxon>Cyanophyceae</taxon>
        <taxon>Oscillatoriophycideae</taxon>
        <taxon>Aerosakkonematales</taxon>
        <taxon>Aerosakkonemataceae</taxon>
        <taxon>Aerosakkonema</taxon>
    </lineage>
</organism>
<sequence length="140" mass="15695">MRDPLGSLKLLPWSSLLQVSVLTTLIVIIVELLVGLGLKYSSIVEATLNFIYSGPTGVFMNFLVAACVGVLAVYLLERFYPQVRINAGVLWALIPCVALVIAFKLLFPLPAILMNFKQNPNQLMGLPIGIFWQGQRYWWR</sequence>
<feature type="transmembrane region" description="Helical" evidence="1">
    <location>
        <begin position="88"/>
        <end position="107"/>
    </location>
</feature>
<feature type="transmembrane region" description="Helical" evidence="1">
    <location>
        <begin position="50"/>
        <end position="76"/>
    </location>
</feature>
<proteinExistence type="predicted"/>
<reference evidence="2" key="1">
    <citation type="journal article" date="2015" name="ISME J.">
        <title>Draft Genome Sequence of Streptomyces incarnatus NRRL8089, which Produces the Nucleoside Antibiotic Sinefungin.</title>
        <authorList>
            <person name="Oshima K."/>
            <person name="Hattori M."/>
            <person name="Shimizu H."/>
            <person name="Fukuda K."/>
            <person name="Nemoto M."/>
            <person name="Inagaki K."/>
            <person name="Tamura T."/>
        </authorList>
    </citation>
    <scope>NUCLEOTIDE SEQUENCE</scope>
    <source>
        <strain evidence="2">FACHB-1375</strain>
    </source>
</reference>
<feature type="transmembrane region" description="Helical" evidence="1">
    <location>
        <begin position="16"/>
        <end position="38"/>
    </location>
</feature>
<evidence type="ECO:0000313" key="2">
    <source>
        <dbReference type="EMBL" id="MBD2180899.1"/>
    </source>
</evidence>
<keyword evidence="1" id="KW-0472">Membrane</keyword>
<keyword evidence="1" id="KW-1133">Transmembrane helix</keyword>
<evidence type="ECO:0000313" key="3">
    <source>
        <dbReference type="Proteomes" id="UP000641646"/>
    </source>
</evidence>
<evidence type="ECO:0000256" key="1">
    <source>
        <dbReference type="SAM" id="Phobius"/>
    </source>
</evidence>
<gene>
    <name evidence="2" type="ORF">H6G03_07245</name>
</gene>
<dbReference type="Proteomes" id="UP000641646">
    <property type="component" value="Unassembled WGS sequence"/>
</dbReference>
<comment type="caution">
    <text evidence="2">The sequence shown here is derived from an EMBL/GenBank/DDBJ whole genome shotgun (WGS) entry which is preliminary data.</text>
</comment>
<keyword evidence="3" id="KW-1185">Reference proteome</keyword>
<keyword evidence="1" id="KW-0812">Transmembrane</keyword>
<dbReference type="AlphaFoldDB" id="A0A926VEB4"/>
<dbReference type="EMBL" id="JACJPW010000013">
    <property type="protein sequence ID" value="MBD2180899.1"/>
    <property type="molecule type" value="Genomic_DNA"/>
</dbReference>
<dbReference type="RefSeq" id="WP_190463574.1">
    <property type="nucleotide sequence ID" value="NZ_JACJPW010000013.1"/>
</dbReference>
<protein>
    <submittedName>
        <fullName evidence="2">Peptide chain release factor 1</fullName>
    </submittedName>
</protein>
<accession>A0A926VEB4</accession>
<name>A0A926VEB4_9CYAN</name>